<organism evidence="7 8">
    <name type="scientific">Cuscuta europaea</name>
    <name type="common">European dodder</name>
    <dbReference type="NCBI Taxonomy" id="41803"/>
    <lineage>
        <taxon>Eukaryota</taxon>
        <taxon>Viridiplantae</taxon>
        <taxon>Streptophyta</taxon>
        <taxon>Embryophyta</taxon>
        <taxon>Tracheophyta</taxon>
        <taxon>Spermatophyta</taxon>
        <taxon>Magnoliopsida</taxon>
        <taxon>eudicotyledons</taxon>
        <taxon>Gunneridae</taxon>
        <taxon>Pentapetalae</taxon>
        <taxon>asterids</taxon>
        <taxon>lamiids</taxon>
        <taxon>Solanales</taxon>
        <taxon>Convolvulaceae</taxon>
        <taxon>Cuscuteae</taxon>
        <taxon>Cuscuta</taxon>
        <taxon>Cuscuta subgen. Cuscuta</taxon>
    </lineage>
</organism>
<dbReference type="PRINTS" id="PR00404">
    <property type="entry name" value="MADSDOMAIN"/>
</dbReference>
<dbReference type="PANTHER" id="PTHR48019">
    <property type="entry name" value="SERUM RESPONSE FACTOR HOMOLOG"/>
    <property type="match status" value="1"/>
</dbReference>
<dbReference type="AlphaFoldDB" id="A0A9P0ZKG3"/>
<evidence type="ECO:0000313" key="8">
    <source>
        <dbReference type="Proteomes" id="UP001152484"/>
    </source>
</evidence>
<dbReference type="GO" id="GO:0005634">
    <property type="term" value="C:nucleus"/>
    <property type="evidence" value="ECO:0007669"/>
    <property type="project" value="UniProtKB-SubCell"/>
</dbReference>
<dbReference type="EMBL" id="CAMAPE010000047">
    <property type="protein sequence ID" value="CAH9104992.1"/>
    <property type="molecule type" value="Genomic_DNA"/>
</dbReference>
<evidence type="ECO:0000256" key="3">
    <source>
        <dbReference type="ARBA" id="ARBA00023125"/>
    </source>
</evidence>
<feature type="domain" description="MADS-box" evidence="6">
    <location>
        <begin position="7"/>
        <end position="56"/>
    </location>
</feature>
<evidence type="ECO:0000259" key="6">
    <source>
        <dbReference type="PROSITE" id="PS50066"/>
    </source>
</evidence>
<sequence length="141" mass="15910">MVGSGHEGNKSEVAKFGRHRNAIVKRAKEICTLCASNVLIIIFSLGGQMFTFGDETIIDRYEEQNGASHECTSKCTIHKNPRIFKLQSWKNKKAKPPSMLEPSNLQNDSFDAFIEKLNLPQLQQLGEKMDGFRKNLADLLK</sequence>
<name>A0A9P0ZKG3_CUSEU</name>
<dbReference type="GO" id="GO:0003677">
    <property type="term" value="F:DNA binding"/>
    <property type="evidence" value="ECO:0007669"/>
    <property type="project" value="UniProtKB-KW"/>
</dbReference>
<dbReference type="OrthoDB" id="1316623at2759"/>
<keyword evidence="4" id="KW-0804">Transcription</keyword>
<accession>A0A9P0ZKG3</accession>
<keyword evidence="8" id="KW-1185">Reference proteome</keyword>
<dbReference type="InterPro" id="IPR050142">
    <property type="entry name" value="MADS-box/MEF2_TF"/>
</dbReference>
<keyword evidence="2" id="KW-0805">Transcription regulation</keyword>
<protein>
    <recommendedName>
        <fullName evidence="6">MADS-box domain-containing protein</fullName>
    </recommendedName>
</protein>
<dbReference type="InterPro" id="IPR036879">
    <property type="entry name" value="TF_MADSbox_sf"/>
</dbReference>
<gene>
    <name evidence="7" type="ORF">CEURO_LOCUS16764</name>
</gene>
<proteinExistence type="predicted"/>
<dbReference type="Pfam" id="PF00319">
    <property type="entry name" value="SRF-TF"/>
    <property type="match status" value="1"/>
</dbReference>
<reference evidence="7" key="1">
    <citation type="submission" date="2022-07" db="EMBL/GenBank/DDBJ databases">
        <authorList>
            <person name="Macas J."/>
            <person name="Novak P."/>
            <person name="Neumann P."/>
        </authorList>
    </citation>
    <scope>NUCLEOTIDE SEQUENCE</scope>
</reference>
<comment type="subcellular location">
    <subcellularLocation>
        <location evidence="1">Nucleus</location>
    </subcellularLocation>
</comment>
<dbReference type="Gene3D" id="3.40.1810.10">
    <property type="entry name" value="Transcription factor, MADS-box"/>
    <property type="match status" value="1"/>
</dbReference>
<comment type="caution">
    <text evidence="7">The sequence shown here is derived from an EMBL/GenBank/DDBJ whole genome shotgun (WGS) entry which is preliminary data.</text>
</comment>
<evidence type="ECO:0000256" key="1">
    <source>
        <dbReference type="ARBA" id="ARBA00004123"/>
    </source>
</evidence>
<keyword evidence="5" id="KW-0539">Nucleus</keyword>
<evidence type="ECO:0000313" key="7">
    <source>
        <dbReference type="EMBL" id="CAH9104992.1"/>
    </source>
</evidence>
<dbReference type="InterPro" id="IPR002100">
    <property type="entry name" value="TF_MADSbox"/>
</dbReference>
<dbReference type="PROSITE" id="PS50066">
    <property type="entry name" value="MADS_BOX_2"/>
    <property type="match status" value="1"/>
</dbReference>
<keyword evidence="3" id="KW-0238">DNA-binding</keyword>
<dbReference type="SUPFAM" id="SSF55455">
    <property type="entry name" value="SRF-like"/>
    <property type="match status" value="1"/>
</dbReference>
<evidence type="ECO:0000256" key="2">
    <source>
        <dbReference type="ARBA" id="ARBA00023015"/>
    </source>
</evidence>
<evidence type="ECO:0000256" key="5">
    <source>
        <dbReference type="ARBA" id="ARBA00023242"/>
    </source>
</evidence>
<dbReference type="Proteomes" id="UP001152484">
    <property type="component" value="Unassembled WGS sequence"/>
</dbReference>
<evidence type="ECO:0000256" key="4">
    <source>
        <dbReference type="ARBA" id="ARBA00023163"/>
    </source>
</evidence>
<dbReference type="GO" id="GO:0046983">
    <property type="term" value="F:protein dimerization activity"/>
    <property type="evidence" value="ECO:0007669"/>
    <property type="project" value="InterPro"/>
</dbReference>